<evidence type="ECO:0000313" key="1">
    <source>
        <dbReference type="EMBL" id="KAI9921268.1"/>
    </source>
</evidence>
<dbReference type="Proteomes" id="UP001163321">
    <property type="component" value="Chromosome 1"/>
</dbReference>
<proteinExistence type="predicted"/>
<evidence type="ECO:0000313" key="2">
    <source>
        <dbReference type="Proteomes" id="UP001163321"/>
    </source>
</evidence>
<protein>
    <submittedName>
        <fullName evidence="1">Uncharacterized protein</fullName>
    </submittedName>
</protein>
<name>A0ACC0WT52_9STRA</name>
<gene>
    <name evidence="1" type="ORF">PsorP6_000695</name>
</gene>
<sequence>MEIINFVVSERWVSNFMRPNNLSMHKTTNLTSLTDNELVYLYFVASETPKHGTDKEKNCGWKCKTLDHKIGWTLKDLYSQRAPH</sequence>
<accession>A0ACC0WT52</accession>
<comment type="caution">
    <text evidence="1">The sequence shown here is derived from an EMBL/GenBank/DDBJ whole genome shotgun (WGS) entry which is preliminary data.</text>
</comment>
<organism evidence="1 2">
    <name type="scientific">Peronosclerospora sorghi</name>
    <dbReference type="NCBI Taxonomy" id="230839"/>
    <lineage>
        <taxon>Eukaryota</taxon>
        <taxon>Sar</taxon>
        <taxon>Stramenopiles</taxon>
        <taxon>Oomycota</taxon>
        <taxon>Peronosporomycetes</taxon>
        <taxon>Peronosporales</taxon>
        <taxon>Peronosporaceae</taxon>
        <taxon>Peronosclerospora</taxon>
    </lineage>
</organism>
<keyword evidence="2" id="KW-1185">Reference proteome</keyword>
<dbReference type="EMBL" id="CM047580">
    <property type="protein sequence ID" value="KAI9921268.1"/>
    <property type="molecule type" value="Genomic_DNA"/>
</dbReference>
<reference evidence="1 2" key="1">
    <citation type="journal article" date="2022" name="bioRxiv">
        <title>The genome of the oomycete Peronosclerospora sorghi, a cosmopolitan pathogen of maize and sorghum, is inflated with dispersed pseudogenes.</title>
        <authorList>
            <person name="Fletcher K."/>
            <person name="Martin F."/>
            <person name="Isakeit T."/>
            <person name="Cavanaugh K."/>
            <person name="Magill C."/>
            <person name="Michelmore R."/>
        </authorList>
    </citation>
    <scope>NUCLEOTIDE SEQUENCE [LARGE SCALE GENOMIC DNA]</scope>
    <source>
        <strain evidence="1">P6</strain>
    </source>
</reference>